<dbReference type="AlphaFoldDB" id="A0AAD6YJJ5"/>
<comment type="caution">
    <text evidence="2">The sequence shown here is derived from an EMBL/GenBank/DDBJ whole genome shotgun (WGS) entry which is preliminary data.</text>
</comment>
<dbReference type="EMBL" id="JARJCW010000011">
    <property type="protein sequence ID" value="KAJ7219263.1"/>
    <property type="molecule type" value="Genomic_DNA"/>
</dbReference>
<dbReference type="SUPFAM" id="SSF52047">
    <property type="entry name" value="RNI-like"/>
    <property type="match status" value="1"/>
</dbReference>
<protein>
    <submittedName>
        <fullName evidence="2">Uncharacterized protein</fullName>
    </submittedName>
</protein>
<accession>A0AAD6YJJ5</accession>
<proteinExistence type="predicted"/>
<feature type="compositionally biased region" description="Basic and acidic residues" evidence="1">
    <location>
        <begin position="561"/>
        <end position="583"/>
    </location>
</feature>
<organism evidence="2 3">
    <name type="scientific">Mycena pura</name>
    <dbReference type="NCBI Taxonomy" id="153505"/>
    <lineage>
        <taxon>Eukaryota</taxon>
        <taxon>Fungi</taxon>
        <taxon>Dikarya</taxon>
        <taxon>Basidiomycota</taxon>
        <taxon>Agaricomycotina</taxon>
        <taxon>Agaricomycetes</taxon>
        <taxon>Agaricomycetidae</taxon>
        <taxon>Agaricales</taxon>
        <taxon>Marasmiineae</taxon>
        <taxon>Mycenaceae</taxon>
        <taxon>Mycena</taxon>
    </lineage>
</organism>
<name>A0AAD6YJJ5_9AGAR</name>
<feature type="compositionally biased region" description="Polar residues" evidence="1">
    <location>
        <begin position="548"/>
        <end position="560"/>
    </location>
</feature>
<reference evidence="2" key="1">
    <citation type="submission" date="2023-03" db="EMBL/GenBank/DDBJ databases">
        <title>Massive genome expansion in bonnet fungi (Mycena s.s.) driven by repeated elements and novel gene families across ecological guilds.</title>
        <authorList>
            <consortium name="Lawrence Berkeley National Laboratory"/>
            <person name="Harder C.B."/>
            <person name="Miyauchi S."/>
            <person name="Viragh M."/>
            <person name="Kuo A."/>
            <person name="Thoen E."/>
            <person name="Andreopoulos B."/>
            <person name="Lu D."/>
            <person name="Skrede I."/>
            <person name="Drula E."/>
            <person name="Henrissat B."/>
            <person name="Morin E."/>
            <person name="Kohler A."/>
            <person name="Barry K."/>
            <person name="LaButti K."/>
            <person name="Morin E."/>
            <person name="Salamov A."/>
            <person name="Lipzen A."/>
            <person name="Mereny Z."/>
            <person name="Hegedus B."/>
            <person name="Baldrian P."/>
            <person name="Stursova M."/>
            <person name="Weitz H."/>
            <person name="Taylor A."/>
            <person name="Grigoriev I.V."/>
            <person name="Nagy L.G."/>
            <person name="Martin F."/>
            <person name="Kauserud H."/>
        </authorList>
    </citation>
    <scope>NUCLEOTIDE SEQUENCE</scope>
    <source>
        <strain evidence="2">9144</strain>
    </source>
</reference>
<feature type="region of interest" description="Disordered" evidence="1">
    <location>
        <begin position="543"/>
        <end position="593"/>
    </location>
</feature>
<gene>
    <name evidence="2" type="ORF">GGX14DRAFT_591083</name>
</gene>
<evidence type="ECO:0000313" key="3">
    <source>
        <dbReference type="Proteomes" id="UP001219525"/>
    </source>
</evidence>
<keyword evidence="3" id="KW-1185">Reference proteome</keyword>
<dbReference type="Proteomes" id="UP001219525">
    <property type="component" value="Unassembled WGS sequence"/>
</dbReference>
<sequence length="593" mass="66178">MIVLSAPKPATSNDASVAKYIHPPPYIPGPYTHAEANAPRTLPFLPSLSWFCLTKLAHVASDQASSIGDIRLNYRPPVSDVAYDLLRALIPSLGQPEFDWAVVDPRLWVTIVQIYDNLPSAFRCYPIPLADEHLPLLQSVPSTPHFSLITILELPACPDLSDTTVVNVKYLHGLCALDASATLLSSYGVKVFSGTVLWSAEHQTRRGPWGLRILRLRNCKDIDDNMLSHLTAFRLLSILDIRGTRCHSKVFSPSFEPAPQSEHPLYHPTPLRLSVKLLRPASGLFSSPNVFTLHINTLYHSATSKPSNVQEARTEDVCVTFTARSSNCIVTSSTDVLKGRGRLLGPEYFRFRERVKGESHSRGLHRHQSRTSIALQESTDRVAEEELSALVAKQDIASFYGAGRNIPQRNSFSGYSYPPEAPLPPSAEDSLLMLYRPPPLWAVLEAAVPDIQPLQPPKSAEVAKISKRKMAEMTEFMDQFNEKRRKIQQDVAEKPAACAPESVSLSRNPFRRKVKHDFASERSSLPLIPTTSLLSGHFRDKEPKAELSASTQTFTKTNSKLKAEESAAYDHDEPTARDQRKFTPFDWKSWSKN</sequence>
<evidence type="ECO:0000313" key="2">
    <source>
        <dbReference type="EMBL" id="KAJ7219263.1"/>
    </source>
</evidence>
<evidence type="ECO:0000256" key="1">
    <source>
        <dbReference type="SAM" id="MobiDB-lite"/>
    </source>
</evidence>